<dbReference type="Pfam" id="PF11104">
    <property type="entry name" value="PilM_2"/>
    <property type="match status" value="1"/>
</dbReference>
<accession>A0A4R2L404</accession>
<dbReference type="PIRSF" id="PIRSF019169">
    <property type="entry name" value="PilM"/>
    <property type="match status" value="1"/>
</dbReference>
<keyword evidence="2" id="KW-1185">Reference proteome</keyword>
<dbReference type="EMBL" id="SLWY01000010">
    <property type="protein sequence ID" value="TCO81143.1"/>
    <property type="molecule type" value="Genomic_DNA"/>
</dbReference>
<dbReference type="InterPro" id="IPR050696">
    <property type="entry name" value="FtsA/MreB"/>
</dbReference>
<dbReference type="InterPro" id="IPR005883">
    <property type="entry name" value="PilM"/>
</dbReference>
<dbReference type="Gene3D" id="3.30.1490.300">
    <property type="match status" value="1"/>
</dbReference>
<name>A0A4R2L404_9GAMM</name>
<comment type="caution">
    <text evidence="1">The sequence shown here is derived from an EMBL/GenBank/DDBJ whole genome shotgun (WGS) entry which is preliminary data.</text>
</comment>
<organism evidence="1 2">
    <name type="scientific">Plasticicumulans lactativorans</name>
    <dbReference type="NCBI Taxonomy" id="1133106"/>
    <lineage>
        <taxon>Bacteria</taxon>
        <taxon>Pseudomonadati</taxon>
        <taxon>Pseudomonadota</taxon>
        <taxon>Gammaproteobacteria</taxon>
        <taxon>Candidatus Competibacteraceae</taxon>
        <taxon>Plasticicumulans</taxon>
    </lineage>
</organism>
<protein>
    <submittedName>
        <fullName evidence="1">Type IV pilus assembly protein PilM</fullName>
    </submittedName>
</protein>
<dbReference type="InterPro" id="IPR043129">
    <property type="entry name" value="ATPase_NBD"/>
</dbReference>
<evidence type="ECO:0000313" key="2">
    <source>
        <dbReference type="Proteomes" id="UP000295765"/>
    </source>
</evidence>
<dbReference type="NCBIfam" id="TIGR01175">
    <property type="entry name" value="pilM"/>
    <property type="match status" value="1"/>
</dbReference>
<gene>
    <name evidence="1" type="ORF">EV699_110169</name>
</gene>
<dbReference type="RefSeq" id="WP_165904095.1">
    <property type="nucleotide sequence ID" value="NZ_SLWY01000010.1"/>
</dbReference>
<dbReference type="PANTHER" id="PTHR32432">
    <property type="entry name" value="CELL DIVISION PROTEIN FTSA-RELATED"/>
    <property type="match status" value="1"/>
</dbReference>
<dbReference type="CDD" id="cd24049">
    <property type="entry name" value="ASKHA_NBD_PilM"/>
    <property type="match status" value="1"/>
</dbReference>
<proteinExistence type="predicted"/>
<sequence>MSLFNKKSRYLGIDLSTTSVKLIELSRAGQRYQLEGFAVEPIPEGAIENRNPSDAQVVGAAIRKAVRDMHSGLAQAVIAVPTTSVITRVVSLPAELDESRLETTLNVEAGQYIPFPIDEVYLDFEMLGRSRSDAALQELMLVATRRENVDLRQDALREAGLKAEVIDVESYAIENVFPLLASKLPQYGQDARFAVLDVGATYSSLYVLQAGRVVYTREQAFGGDLLTAALAENLGVGRPEAELMKRSGRLGDSFSAEVVTRYRNLLAEQIGQMLQFFFSSSHHSNVEHVVLIGGGALVPGLSRAVGATLQIPTVVGNPFEAMLVAPRLRSRDVQTNAAMFAVACGLALRSFD</sequence>
<dbReference type="PANTHER" id="PTHR32432:SF3">
    <property type="entry name" value="ETHANOLAMINE UTILIZATION PROTEIN EUTJ"/>
    <property type="match status" value="1"/>
</dbReference>
<dbReference type="AlphaFoldDB" id="A0A4R2L404"/>
<evidence type="ECO:0000313" key="1">
    <source>
        <dbReference type="EMBL" id="TCO81143.1"/>
    </source>
</evidence>
<reference evidence="1 2" key="1">
    <citation type="submission" date="2019-03" db="EMBL/GenBank/DDBJ databases">
        <title>Genomic Encyclopedia of Type Strains, Phase IV (KMG-IV): sequencing the most valuable type-strain genomes for metagenomic binning, comparative biology and taxonomic classification.</title>
        <authorList>
            <person name="Goeker M."/>
        </authorList>
    </citation>
    <scope>NUCLEOTIDE SEQUENCE [LARGE SCALE GENOMIC DNA]</scope>
    <source>
        <strain evidence="1 2">DSM 25287</strain>
    </source>
</reference>
<dbReference type="SUPFAM" id="SSF53067">
    <property type="entry name" value="Actin-like ATPase domain"/>
    <property type="match status" value="2"/>
</dbReference>
<dbReference type="Gene3D" id="3.30.420.40">
    <property type="match status" value="2"/>
</dbReference>
<dbReference type="Proteomes" id="UP000295765">
    <property type="component" value="Unassembled WGS sequence"/>
</dbReference>